<keyword evidence="7" id="KW-0946">Virion</keyword>
<proteinExistence type="inferred from homology"/>
<dbReference type="EMBL" id="MN448299">
    <property type="protein sequence ID" value="QFG75149.1"/>
    <property type="molecule type" value="Genomic_DNA"/>
</dbReference>
<dbReference type="GO" id="GO:0005524">
    <property type="term" value="F:ATP binding"/>
    <property type="evidence" value="ECO:0007669"/>
    <property type="project" value="UniProtKB-KW"/>
</dbReference>
<dbReference type="InterPro" id="IPR045355">
    <property type="entry name" value="PolyA_pol_cat_su"/>
</dbReference>
<evidence type="ECO:0000256" key="11">
    <source>
        <dbReference type="ARBA" id="ARBA00048830"/>
    </source>
</evidence>
<organism evidence="13">
    <name type="scientific">Megaviridae environmental sample</name>
    <dbReference type="NCBI Taxonomy" id="1737588"/>
    <lineage>
        <taxon>Viruses</taxon>
        <taxon>Varidnaviria</taxon>
        <taxon>Bamfordvirae</taxon>
        <taxon>Nucleocytoviricota</taxon>
        <taxon>Megaviricetes</taxon>
        <taxon>Imitervirales</taxon>
        <taxon>Mimiviridae</taxon>
        <taxon>environmental samples</taxon>
    </lineage>
</organism>
<feature type="domain" description="EF-hand" evidence="12">
    <location>
        <begin position="398"/>
        <end position="433"/>
    </location>
</feature>
<dbReference type="GO" id="GO:0044423">
    <property type="term" value="C:virion component"/>
    <property type="evidence" value="ECO:0007669"/>
    <property type="project" value="UniProtKB-KW"/>
</dbReference>
<evidence type="ECO:0000256" key="2">
    <source>
        <dbReference type="ARBA" id="ARBA00012388"/>
    </source>
</evidence>
<evidence type="ECO:0000256" key="1">
    <source>
        <dbReference type="ARBA" id="ARBA00004328"/>
    </source>
</evidence>
<evidence type="ECO:0000256" key="3">
    <source>
        <dbReference type="ARBA" id="ARBA00022664"/>
    </source>
</evidence>
<keyword evidence="5" id="KW-0547">Nucleotide-binding</keyword>
<dbReference type="GO" id="GO:0006397">
    <property type="term" value="P:mRNA processing"/>
    <property type="evidence" value="ECO:0007669"/>
    <property type="project" value="UniProtKB-KW"/>
</dbReference>
<dbReference type="InterPro" id="IPR018247">
    <property type="entry name" value="EF_Hand_1_Ca_BS"/>
</dbReference>
<evidence type="ECO:0000256" key="10">
    <source>
        <dbReference type="ARBA" id="ARBA00026159"/>
    </source>
</evidence>
<keyword evidence="6" id="KW-0067">ATP-binding</keyword>
<dbReference type="InterPro" id="IPR002048">
    <property type="entry name" value="EF_hand_dom"/>
</dbReference>
<evidence type="ECO:0000256" key="9">
    <source>
        <dbReference type="ARBA" id="ARBA00025732"/>
    </source>
</evidence>
<dbReference type="Pfam" id="PF19244">
    <property type="entry name" value="Poly_A_pol_cat"/>
    <property type="match status" value="1"/>
</dbReference>
<evidence type="ECO:0000256" key="4">
    <source>
        <dbReference type="ARBA" id="ARBA00022679"/>
    </source>
</evidence>
<dbReference type="EC" id="2.7.7.19" evidence="2"/>
<keyword evidence="4" id="KW-0808">Transferase</keyword>
<dbReference type="PROSITE" id="PS50222">
    <property type="entry name" value="EF_HAND_2"/>
    <property type="match status" value="1"/>
</dbReference>
<comment type="subcellular location">
    <subcellularLocation>
        <location evidence="1">Virion</location>
    </subcellularLocation>
</comment>
<comment type="similarity">
    <text evidence="9">Belongs to the poxviridae poly(A) polymerase catalytic subunit family. Highly divergent.</text>
</comment>
<evidence type="ECO:0000256" key="6">
    <source>
        <dbReference type="ARBA" id="ARBA00022840"/>
    </source>
</evidence>
<name>A0A5J6VMM0_9VIRU</name>
<evidence type="ECO:0000313" key="13">
    <source>
        <dbReference type="EMBL" id="QFG75149.1"/>
    </source>
</evidence>
<evidence type="ECO:0000256" key="7">
    <source>
        <dbReference type="ARBA" id="ARBA00022844"/>
    </source>
</evidence>
<dbReference type="PROSITE" id="PS00018">
    <property type="entry name" value="EF_HAND_1"/>
    <property type="match status" value="1"/>
</dbReference>
<protein>
    <recommendedName>
        <fullName evidence="10">Putative poly(A) polymerase catalytic subunit</fullName>
        <ecNumber evidence="2">2.7.7.19</ecNumber>
    </recommendedName>
</protein>
<evidence type="ECO:0000256" key="8">
    <source>
        <dbReference type="ARBA" id="ARBA00023163"/>
    </source>
</evidence>
<dbReference type="GO" id="GO:1990817">
    <property type="term" value="F:poly(A) RNA polymerase activity"/>
    <property type="evidence" value="ECO:0007669"/>
    <property type="project" value="UniProtKB-EC"/>
</dbReference>
<evidence type="ECO:0000256" key="5">
    <source>
        <dbReference type="ARBA" id="ARBA00022741"/>
    </source>
</evidence>
<keyword evidence="8" id="KW-0804">Transcription</keyword>
<accession>A0A5J6VMM0</accession>
<dbReference type="GO" id="GO:0005509">
    <property type="term" value="F:calcium ion binding"/>
    <property type="evidence" value="ECO:0007669"/>
    <property type="project" value="InterPro"/>
</dbReference>
<comment type="catalytic activity">
    <reaction evidence="11">
        <text>RNA(n) + ATP = RNA(n)-3'-adenine ribonucleotide + diphosphate</text>
        <dbReference type="Rhea" id="RHEA:11332"/>
        <dbReference type="Rhea" id="RHEA-COMP:14527"/>
        <dbReference type="Rhea" id="RHEA-COMP:17347"/>
        <dbReference type="ChEBI" id="CHEBI:30616"/>
        <dbReference type="ChEBI" id="CHEBI:33019"/>
        <dbReference type="ChEBI" id="CHEBI:140395"/>
        <dbReference type="ChEBI" id="CHEBI:173115"/>
        <dbReference type="EC" id="2.7.7.19"/>
    </reaction>
</comment>
<sequence length="477" mass="55778">MNKIEQAEYNLLLDAIEKTEEIKNNYSLDENVKKIVTIVEQFLKSKKLICYGGTAINNILPAKLQFYDKDKEIPDYDFYSTNALAHAKELANIYFKKGYTEVRAAAGIHYGTFKVFVNFIPIADITQLNTTLFNNIKKNSITRAGILYAPPDLLRMSMYLELSRPAGDTSRWEKVFKRLQLLNKQYPLKKHTSPMLFNKATNKTVIHRLKQFFIKEKVVFFGSVALNAYSKKNKHGAFNILAKNPKELTLKCIKHLKDFNIEIKKKKHIDDILSSVYEIYVDNELVASIYKTLACYSYVKHKGAQIASIDTMLSLYLLFYYLDYDKENMLNIANYLYTIQHYRRNRTRKSGLFKRFNIQCYGNQQTLEEIRANKSKQFDKLKSKKNTKEYEEWFLNYNPDRKFEELKNEIDINKDGELSPSELDSAIKILKKYRSKKTLKKSTKRHLDKLFTATNSNLKNSLSSIQVSNNKSWILPK</sequence>
<keyword evidence="3" id="KW-0507">mRNA processing</keyword>
<evidence type="ECO:0000259" key="12">
    <source>
        <dbReference type="PROSITE" id="PS50222"/>
    </source>
</evidence>
<reference evidence="13" key="1">
    <citation type="journal article" date="2019" name="Philos. Trans. R. Soc. Lond., B, Biol. Sci.">
        <title>Targeted metagenomic recovery of four divergent viruses reveals shared and distinctive characteristics of giant viruses of marine eukaryotes.</title>
        <authorList>
            <person name="Needham D.M."/>
            <person name="Poirier C."/>
            <person name="Hehenberger E."/>
            <person name="Jimenez V."/>
            <person name="Swalwell J.E."/>
            <person name="Santoro A.E."/>
            <person name="Worden A.Z."/>
        </authorList>
    </citation>
    <scope>NUCLEOTIDE SEQUENCE</scope>
    <source>
        <strain evidence="13">OPacV-421</strain>
    </source>
</reference>